<evidence type="ECO:0000256" key="3">
    <source>
        <dbReference type="RuleBase" id="RU003560"/>
    </source>
</evidence>
<evidence type="ECO:0000256" key="1">
    <source>
        <dbReference type="ARBA" id="ARBA00008954"/>
    </source>
</evidence>
<dbReference type="InterPro" id="IPR049704">
    <property type="entry name" value="Aminotrans_3_PPA_site"/>
</dbReference>
<dbReference type="PANTHER" id="PTHR43094">
    <property type="entry name" value="AMINOTRANSFERASE"/>
    <property type="match status" value="1"/>
</dbReference>
<dbReference type="GO" id="GO:0008483">
    <property type="term" value="F:transaminase activity"/>
    <property type="evidence" value="ECO:0007669"/>
    <property type="project" value="UniProtKB-KW"/>
</dbReference>
<accession>A0A7M2YYX7</accession>
<organism evidence="4 5">
    <name type="scientific">Gaiella occulta</name>
    <dbReference type="NCBI Taxonomy" id="1002870"/>
    <lineage>
        <taxon>Bacteria</taxon>
        <taxon>Bacillati</taxon>
        <taxon>Actinomycetota</taxon>
        <taxon>Thermoleophilia</taxon>
        <taxon>Gaiellales</taxon>
        <taxon>Gaiellaceae</taxon>
        <taxon>Gaiella</taxon>
    </lineage>
</organism>
<keyword evidence="4" id="KW-0808">Transferase</keyword>
<dbReference type="PANTHER" id="PTHR43094:SF1">
    <property type="entry name" value="AMINOTRANSFERASE CLASS-III"/>
    <property type="match status" value="1"/>
</dbReference>
<dbReference type="Proteomes" id="UP000254134">
    <property type="component" value="Unassembled WGS sequence"/>
</dbReference>
<dbReference type="AlphaFoldDB" id="A0A7M2YYX7"/>
<dbReference type="CDD" id="cd00610">
    <property type="entry name" value="OAT_like"/>
    <property type="match status" value="1"/>
</dbReference>
<dbReference type="PROSITE" id="PS00600">
    <property type="entry name" value="AA_TRANSFER_CLASS_3"/>
    <property type="match status" value="1"/>
</dbReference>
<dbReference type="InterPro" id="IPR005814">
    <property type="entry name" value="Aminotrans_3"/>
</dbReference>
<dbReference type="InterPro" id="IPR015422">
    <property type="entry name" value="PyrdxlP-dep_Trfase_small"/>
</dbReference>
<comment type="caution">
    <text evidence="4">The sequence shown here is derived from an EMBL/GenBank/DDBJ whole genome shotgun (WGS) entry which is preliminary data.</text>
</comment>
<dbReference type="GO" id="GO:0030170">
    <property type="term" value="F:pyridoxal phosphate binding"/>
    <property type="evidence" value="ECO:0007669"/>
    <property type="project" value="InterPro"/>
</dbReference>
<proteinExistence type="inferred from homology"/>
<dbReference type="InterPro" id="IPR015424">
    <property type="entry name" value="PyrdxlP-dep_Trfase"/>
</dbReference>
<comment type="similarity">
    <text evidence="1 3">Belongs to the class-III pyridoxal-phosphate-dependent aminotransferase family.</text>
</comment>
<dbReference type="Gene3D" id="3.40.640.10">
    <property type="entry name" value="Type I PLP-dependent aspartate aminotransferase-like (Major domain)"/>
    <property type="match status" value="1"/>
</dbReference>
<dbReference type="SUPFAM" id="SSF53383">
    <property type="entry name" value="PLP-dependent transferases"/>
    <property type="match status" value="1"/>
</dbReference>
<dbReference type="PIRSF" id="PIRSF000521">
    <property type="entry name" value="Transaminase_4ab_Lys_Orn"/>
    <property type="match status" value="1"/>
</dbReference>
<reference evidence="4 5" key="1">
    <citation type="submission" date="2018-07" db="EMBL/GenBank/DDBJ databases">
        <title>High-quality-draft genome sequence of Gaiella occulta.</title>
        <authorList>
            <person name="Severino R."/>
            <person name="Froufe H.J.C."/>
            <person name="Rainey F.A."/>
            <person name="Barroso C."/>
            <person name="Albuquerque L."/>
            <person name="Lobo-Da-Cunha A."/>
            <person name="Da Costa M.S."/>
            <person name="Egas C."/>
        </authorList>
    </citation>
    <scope>NUCLEOTIDE SEQUENCE [LARGE SCALE GENOMIC DNA]</scope>
    <source>
        <strain evidence="4 5">F2-233</strain>
    </source>
</reference>
<evidence type="ECO:0000313" key="4">
    <source>
        <dbReference type="EMBL" id="RDI75229.1"/>
    </source>
</evidence>
<sequence>MTRFWHPVADMQAVSRSGELVIDRGEGCHLWDERGRRYLDATAGLWYANVGYGREEIVAAAAAQMRRLHAYSHYGDVSSRPTTDLAERISAFAPMEDAAVFFTSGGGESVETAVKLVRRYWSLLDQPQRTVIISRERAYHGLAGYGTSIVGSDVFKVGVGPLAGDTVRVPWDSAEALAEAIDHAGPHRVAAFFCEPIVGAGGVLLPPDGYLAAAREACRERGVLFVADEVICGYCRVGDWFASSRFGLDPDLVTFAKGITSGYVPLGGVIVGTAVQEPFWQSGAAGVWRHGYTYSGHATAAAAAHANLDIMEREGLAARARELEHEITEALAPLVEHELVSELRSGLGAVAGVQIDPALLADDPDLTDRVTLTAREHGILTRTLVGGGLQVSPPLVITRAELGELASGLRGALDDVAAAG</sequence>
<dbReference type="Pfam" id="PF00202">
    <property type="entry name" value="Aminotran_3"/>
    <property type="match status" value="1"/>
</dbReference>
<reference evidence="5" key="2">
    <citation type="journal article" date="2019" name="MicrobiologyOpen">
        <title>High-quality draft genome sequence of Gaiella occulta isolated from a 150 meter deep mineral water borehole and comparison with the genome sequences of other deep-branching lineages of the phylum Actinobacteria.</title>
        <authorList>
            <person name="Severino R."/>
            <person name="Froufe H.J.C."/>
            <person name="Barroso C."/>
            <person name="Albuquerque L."/>
            <person name="Lobo-da-Cunha A."/>
            <person name="da Costa M.S."/>
            <person name="Egas C."/>
        </authorList>
    </citation>
    <scope>NUCLEOTIDE SEQUENCE [LARGE SCALE GENOMIC DNA]</scope>
    <source>
        <strain evidence="5">F2-233</strain>
    </source>
</reference>
<dbReference type="InterPro" id="IPR015421">
    <property type="entry name" value="PyrdxlP-dep_Trfase_major"/>
</dbReference>
<keyword evidence="5" id="KW-1185">Reference proteome</keyword>
<evidence type="ECO:0000256" key="2">
    <source>
        <dbReference type="ARBA" id="ARBA00022898"/>
    </source>
</evidence>
<keyword evidence="4" id="KW-0032">Aminotransferase</keyword>
<protein>
    <submittedName>
        <fullName evidence="4">Adenosylmethionine-8-amino-7-oxononanoate aminotransferase</fullName>
    </submittedName>
</protein>
<gene>
    <name evidence="4" type="ORF">Gocc_1027</name>
</gene>
<dbReference type="OrthoDB" id="9801834at2"/>
<keyword evidence="2 3" id="KW-0663">Pyridoxal phosphate</keyword>
<name>A0A7M2YYX7_9ACTN</name>
<evidence type="ECO:0000313" key="5">
    <source>
        <dbReference type="Proteomes" id="UP000254134"/>
    </source>
</evidence>
<dbReference type="Gene3D" id="3.90.1150.10">
    <property type="entry name" value="Aspartate Aminotransferase, domain 1"/>
    <property type="match status" value="1"/>
</dbReference>
<dbReference type="EMBL" id="QQZY01000002">
    <property type="protein sequence ID" value="RDI75229.1"/>
    <property type="molecule type" value="Genomic_DNA"/>
</dbReference>
<dbReference type="RefSeq" id="WP_114795453.1">
    <property type="nucleotide sequence ID" value="NZ_QQZY01000002.1"/>
</dbReference>